<keyword evidence="2" id="KW-0812">Transmembrane</keyword>
<protein>
    <recommendedName>
        <fullName evidence="6">TIR domain-containing protein</fullName>
    </recommendedName>
</protein>
<keyword evidence="4" id="KW-1133">Transmembrane helix</keyword>
<evidence type="ECO:0000256" key="2">
    <source>
        <dbReference type="ARBA" id="ARBA00022692"/>
    </source>
</evidence>
<dbReference type="Pfam" id="PF01582">
    <property type="entry name" value="TIR"/>
    <property type="match status" value="1"/>
</dbReference>
<evidence type="ECO:0000256" key="3">
    <source>
        <dbReference type="ARBA" id="ARBA00022729"/>
    </source>
</evidence>
<keyword evidence="5" id="KW-0472">Membrane</keyword>
<dbReference type="SUPFAM" id="SSF52200">
    <property type="entry name" value="Toll/Interleukin receptor TIR domain"/>
    <property type="match status" value="1"/>
</dbReference>
<dbReference type="GO" id="GO:0038023">
    <property type="term" value="F:signaling receptor activity"/>
    <property type="evidence" value="ECO:0007669"/>
    <property type="project" value="TreeGrafter"/>
</dbReference>
<comment type="caution">
    <text evidence="7">The sequence shown here is derived from an EMBL/GenBank/DDBJ whole genome shotgun (WGS) entry which is preliminary data.</text>
</comment>
<evidence type="ECO:0000259" key="6">
    <source>
        <dbReference type="PROSITE" id="PS50104"/>
    </source>
</evidence>
<dbReference type="PANTHER" id="PTHR24365">
    <property type="entry name" value="TOLL-LIKE RECEPTOR"/>
    <property type="match status" value="1"/>
</dbReference>
<dbReference type="AlphaFoldDB" id="A0A8B6CXD3"/>
<feature type="domain" description="TIR" evidence="6">
    <location>
        <begin position="1"/>
        <end position="105"/>
    </location>
</feature>
<evidence type="ECO:0000256" key="4">
    <source>
        <dbReference type="ARBA" id="ARBA00022989"/>
    </source>
</evidence>
<proteinExistence type="predicted"/>
<dbReference type="GO" id="GO:0005886">
    <property type="term" value="C:plasma membrane"/>
    <property type="evidence" value="ECO:0007669"/>
    <property type="project" value="TreeGrafter"/>
</dbReference>
<comment type="subcellular location">
    <subcellularLocation>
        <location evidence="1">Membrane</location>
    </subcellularLocation>
</comment>
<evidence type="ECO:0000313" key="8">
    <source>
        <dbReference type="Proteomes" id="UP000596742"/>
    </source>
</evidence>
<evidence type="ECO:0000256" key="5">
    <source>
        <dbReference type="ARBA" id="ARBA00023136"/>
    </source>
</evidence>
<accession>A0A8B6CXD3</accession>
<reference evidence="7" key="1">
    <citation type="submission" date="2018-11" db="EMBL/GenBank/DDBJ databases">
        <authorList>
            <person name="Alioto T."/>
            <person name="Alioto T."/>
        </authorList>
    </citation>
    <scope>NUCLEOTIDE SEQUENCE</scope>
</reference>
<dbReference type="Gene3D" id="3.40.50.10140">
    <property type="entry name" value="Toll/interleukin-1 receptor homology (TIR) domain"/>
    <property type="match status" value="1"/>
</dbReference>
<name>A0A8B6CXD3_MYTGA</name>
<sequence length="105" mass="12319">MDKKSLLKKVEHEWGLKTFVHDRDLIPGEFTSDSKALSMHQSRHVIFIITERFGEYEWGNFEIETAKYEKYTQNLITIIVILQNVPVNDIPEQLVDTSNYLHLLA</sequence>
<organism evidence="7 8">
    <name type="scientific">Mytilus galloprovincialis</name>
    <name type="common">Mediterranean mussel</name>
    <dbReference type="NCBI Taxonomy" id="29158"/>
    <lineage>
        <taxon>Eukaryota</taxon>
        <taxon>Metazoa</taxon>
        <taxon>Spiralia</taxon>
        <taxon>Lophotrochozoa</taxon>
        <taxon>Mollusca</taxon>
        <taxon>Bivalvia</taxon>
        <taxon>Autobranchia</taxon>
        <taxon>Pteriomorphia</taxon>
        <taxon>Mytilida</taxon>
        <taxon>Mytiloidea</taxon>
        <taxon>Mytilidae</taxon>
        <taxon>Mytilinae</taxon>
        <taxon>Mytilus</taxon>
    </lineage>
</organism>
<dbReference type="InterPro" id="IPR000157">
    <property type="entry name" value="TIR_dom"/>
</dbReference>
<dbReference type="PANTHER" id="PTHR24365:SF541">
    <property type="entry name" value="PROTEIN TOLL-RELATED"/>
    <property type="match status" value="1"/>
</dbReference>
<dbReference type="Proteomes" id="UP000596742">
    <property type="component" value="Unassembled WGS sequence"/>
</dbReference>
<gene>
    <name evidence="7" type="ORF">MGAL_10B064369</name>
</gene>
<keyword evidence="3" id="KW-0732">Signal</keyword>
<evidence type="ECO:0000313" key="7">
    <source>
        <dbReference type="EMBL" id="VDI10439.1"/>
    </source>
</evidence>
<dbReference type="InterPro" id="IPR035897">
    <property type="entry name" value="Toll_tir_struct_dom_sf"/>
</dbReference>
<keyword evidence="8" id="KW-1185">Reference proteome</keyword>
<dbReference type="PROSITE" id="PS50104">
    <property type="entry name" value="TIR"/>
    <property type="match status" value="1"/>
</dbReference>
<evidence type="ECO:0000256" key="1">
    <source>
        <dbReference type="ARBA" id="ARBA00004370"/>
    </source>
</evidence>
<dbReference type="OrthoDB" id="6056398at2759"/>
<dbReference type="EMBL" id="UYJE01002404">
    <property type="protein sequence ID" value="VDI10439.1"/>
    <property type="molecule type" value="Genomic_DNA"/>
</dbReference>
<dbReference type="GO" id="GO:0007165">
    <property type="term" value="P:signal transduction"/>
    <property type="evidence" value="ECO:0007669"/>
    <property type="project" value="InterPro"/>
</dbReference>